<sequence length="91" mass="10077">MSFGYVPLSSVRVCLTAIAEIAELIKVEREGDVEFPCVNSTYKIGDRTIDEMSKAVKAGIETIAHNKGVSTASRHNLESIVRWIEDYDSSQ</sequence>
<evidence type="ECO:0000313" key="2">
    <source>
        <dbReference type="Proteomes" id="UP000238634"/>
    </source>
</evidence>
<protein>
    <submittedName>
        <fullName evidence="1">Uncharacterized protein</fullName>
    </submittedName>
</protein>
<comment type="caution">
    <text evidence="1">The sequence shown here is derived from an EMBL/GenBank/DDBJ whole genome shotgun (WGS) entry which is preliminary data.</text>
</comment>
<reference evidence="1 2" key="2">
    <citation type="submission" date="2018-03" db="EMBL/GenBank/DDBJ databases">
        <title>The ancient ancestry and fast evolution of plastids.</title>
        <authorList>
            <person name="Moore K.R."/>
            <person name="Magnabosco C."/>
            <person name="Momper L."/>
            <person name="Gold D.A."/>
            <person name="Bosak T."/>
            <person name="Fournier G.P."/>
        </authorList>
    </citation>
    <scope>NUCLEOTIDE SEQUENCE [LARGE SCALE GENOMIC DNA]</scope>
    <source>
        <strain evidence="1 2">ULC007</strain>
    </source>
</reference>
<reference evidence="1 2" key="1">
    <citation type="submission" date="2018-02" db="EMBL/GenBank/DDBJ databases">
        <authorList>
            <person name="Cohen D.B."/>
            <person name="Kent A.D."/>
        </authorList>
    </citation>
    <scope>NUCLEOTIDE SEQUENCE [LARGE SCALE GENOMIC DNA]</scope>
    <source>
        <strain evidence="1 2">ULC007</strain>
    </source>
</reference>
<organism evidence="1 2">
    <name type="scientific">Phormidesmis priestleyi ULC007</name>
    <dbReference type="NCBI Taxonomy" id="1920490"/>
    <lineage>
        <taxon>Bacteria</taxon>
        <taxon>Bacillati</taxon>
        <taxon>Cyanobacteriota</taxon>
        <taxon>Cyanophyceae</taxon>
        <taxon>Leptolyngbyales</taxon>
        <taxon>Leptolyngbyaceae</taxon>
        <taxon>Phormidesmis</taxon>
    </lineage>
</organism>
<name>A0A2T1DK47_9CYAN</name>
<gene>
    <name evidence="1" type="ORF">C7B65_05565</name>
</gene>
<evidence type="ECO:0000313" key="1">
    <source>
        <dbReference type="EMBL" id="PSB20878.1"/>
    </source>
</evidence>
<dbReference type="AlphaFoldDB" id="A0A2T1DK47"/>
<accession>A0A2T1DK47</accession>
<dbReference type="Proteomes" id="UP000238634">
    <property type="component" value="Unassembled WGS sequence"/>
</dbReference>
<keyword evidence="2" id="KW-1185">Reference proteome</keyword>
<proteinExistence type="predicted"/>
<dbReference type="EMBL" id="PVWG01000004">
    <property type="protein sequence ID" value="PSB20878.1"/>
    <property type="molecule type" value="Genomic_DNA"/>
</dbReference>